<feature type="non-terminal residue" evidence="1">
    <location>
        <position position="82"/>
    </location>
</feature>
<dbReference type="SUPFAM" id="SSF49899">
    <property type="entry name" value="Concanavalin A-like lectins/glucanases"/>
    <property type="match status" value="1"/>
</dbReference>
<name>A0A382NTU5_9ZZZZ</name>
<accession>A0A382NTU5</accession>
<reference evidence="1" key="1">
    <citation type="submission" date="2018-05" db="EMBL/GenBank/DDBJ databases">
        <authorList>
            <person name="Lanie J.A."/>
            <person name="Ng W.-L."/>
            <person name="Kazmierczak K.M."/>
            <person name="Andrzejewski T.M."/>
            <person name="Davidsen T.M."/>
            <person name="Wayne K.J."/>
            <person name="Tettelin H."/>
            <person name="Glass J.I."/>
            <person name="Rusch D."/>
            <person name="Podicherti R."/>
            <person name="Tsui H.-C.T."/>
            <person name="Winkler M.E."/>
        </authorList>
    </citation>
    <scope>NUCLEOTIDE SEQUENCE</scope>
</reference>
<sequence length="82" mass="8999">MGRSLFKYFSFLSIILSASLIAQNYSLSFDGSGDYVDLPDNISFTSSPGITVSMWVKSPWADSRRGFIEINNGNGSPNSHTQ</sequence>
<dbReference type="InterPro" id="IPR013320">
    <property type="entry name" value="ConA-like_dom_sf"/>
</dbReference>
<protein>
    <submittedName>
        <fullName evidence="1">Uncharacterized protein</fullName>
    </submittedName>
</protein>
<dbReference type="AlphaFoldDB" id="A0A382NTU5"/>
<gene>
    <name evidence="1" type="ORF">METZ01_LOCUS317448</name>
</gene>
<organism evidence="1">
    <name type="scientific">marine metagenome</name>
    <dbReference type="NCBI Taxonomy" id="408172"/>
    <lineage>
        <taxon>unclassified sequences</taxon>
        <taxon>metagenomes</taxon>
        <taxon>ecological metagenomes</taxon>
    </lineage>
</organism>
<dbReference type="Gene3D" id="2.60.120.200">
    <property type="match status" value="1"/>
</dbReference>
<dbReference type="EMBL" id="UINC01102741">
    <property type="protein sequence ID" value="SVC64594.1"/>
    <property type="molecule type" value="Genomic_DNA"/>
</dbReference>
<evidence type="ECO:0000313" key="1">
    <source>
        <dbReference type="EMBL" id="SVC64594.1"/>
    </source>
</evidence>
<proteinExistence type="predicted"/>